<proteinExistence type="predicted"/>
<keyword evidence="3" id="KW-1185">Reference proteome</keyword>
<reference evidence="2" key="1">
    <citation type="thesis" date="2020" institute="ProQuest LLC" country="789 East Eisenhower Parkway, Ann Arbor, MI, USA">
        <title>Comparative Genomics and Chromosome Evolution.</title>
        <authorList>
            <person name="Mudd A.B."/>
        </authorList>
    </citation>
    <scope>NUCLEOTIDE SEQUENCE</scope>
    <source>
        <strain evidence="2">HN-11 Male</strain>
        <tissue evidence="2">Kidney and liver</tissue>
    </source>
</reference>
<dbReference type="EMBL" id="WNTK01000005">
    <property type="protein sequence ID" value="KAG9483306.1"/>
    <property type="molecule type" value="Genomic_DNA"/>
</dbReference>
<organism evidence="2 3">
    <name type="scientific">Eleutherodactylus coqui</name>
    <name type="common">Puerto Rican coqui</name>
    <dbReference type="NCBI Taxonomy" id="57060"/>
    <lineage>
        <taxon>Eukaryota</taxon>
        <taxon>Metazoa</taxon>
        <taxon>Chordata</taxon>
        <taxon>Craniata</taxon>
        <taxon>Vertebrata</taxon>
        <taxon>Euteleostomi</taxon>
        <taxon>Amphibia</taxon>
        <taxon>Batrachia</taxon>
        <taxon>Anura</taxon>
        <taxon>Neobatrachia</taxon>
        <taxon>Hyloidea</taxon>
        <taxon>Eleutherodactylidae</taxon>
        <taxon>Eleutherodactylinae</taxon>
        <taxon>Eleutherodactylus</taxon>
        <taxon>Eleutherodactylus</taxon>
    </lineage>
</organism>
<name>A0A8J6K8S1_ELECQ</name>
<feature type="region of interest" description="Disordered" evidence="1">
    <location>
        <begin position="58"/>
        <end position="85"/>
    </location>
</feature>
<accession>A0A8J6K8S1</accession>
<sequence>MTLAGNHKAGAAVYYSGFSCEHITQKTCRSIGSLRCVSAEDHADNDGNTTTFICMNSRRTHSKGINSGRRGQREGVGQRTPGKAL</sequence>
<dbReference type="AlphaFoldDB" id="A0A8J6K8S1"/>
<evidence type="ECO:0000256" key="1">
    <source>
        <dbReference type="SAM" id="MobiDB-lite"/>
    </source>
</evidence>
<dbReference type="Proteomes" id="UP000770717">
    <property type="component" value="Unassembled WGS sequence"/>
</dbReference>
<protein>
    <submittedName>
        <fullName evidence="2">Uncharacterized protein</fullName>
    </submittedName>
</protein>
<comment type="caution">
    <text evidence="2">The sequence shown here is derived from an EMBL/GenBank/DDBJ whole genome shotgun (WGS) entry which is preliminary data.</text>
</comment>
<evidence type="ECO:0000313" key="2">
    <source>
        <dbReference type="EMBL" id="KAG9483306.1"/>
    </source>
</evidence>
<evidence type="ECO:0000313" key="3">
    <source>
        <dbReference type="Proteomes" id="UP000770717"/>
    </source>
</evidence>
<gene>
    <name evidence="2" type="ORF">GDO78_009306</name>
</gene>